<evidence type="ECO:0000313" key="3">
    <source>
        <dbReference type="Proteomes" id="UP000193207"/>
    </source>
</evidence>
<dbReference type="EMBL" id="FWFU01000002">
    <property type="protein sequence ID" value="SLN40274.1"/>
    <property type="molecule type" value="Genomic_DNA"/>
</dbReference>
<dbReference type="AlphaFoldDB" id="A0A1X6Z4Z0"/>
<sequence>MFAEIGVLWVDHVAITTDRFHDTARHYLAMPNARILRGPGWNAAQKVHFLFVGFGGDLCVGIRGLPQDGDSPIAAHVAGGGGASHLCHAVADLDAALAIAGRSGCHIVAPAKPDDACDGRRVAFLKHPAHGLFELVEAYGTLAPPLDATPAAGADPDTVQALQDAFASIFAGALPTDPAHWRADQVDRWDSLQHMRLIMEVERRLDVTLPSYMLGELRSYDAFLAAIGDISDG</sequence>
<dbReference type="Gene3D" id="3.10.180.10">
    <property type="entry name" value="2,3-Dihydroxybiphenyl 1,2-Dioxygenase, domain 1"/>
    <property type="match status" value="1"/>
</dbReference>
<dbReference type="Gene3D" id="1.10.1200.10">
    <property type="entry name" value="ACP-like"/>
    <property type="match status" value="1"/>
</dbReference>
<dbReference type="OrthoDB" id="9811033at2"/>
<dbReference type="InterPro" id="IPR029068">
    <property type="entry name" value="Glyas_Bleomycin-R_OHBP_Dase"/>
</dbReference>
<evidence type="ECO:0000259" key="1">
    <source>
        <dbReference type="PROSITE" id="PS51819"/>
    </source>
</evidence>
<evidence type="ECO:0000313" key="2">
    <source>
        <dbReference type="EMBL" id="SLN40274.1"/>
    </source>
</evidence>
<feature type="domain" description="VOC" evidence="1">
    <location>
        <begin position="9"/>
        <end position="138"/>
    </location>
</feature>
<name>A0A1X6Z4Z0_9RHOB</name>
<gene>
    <name evidence="2" type="ORF">ROH8110_02157</name>
</gene>
<protein>
    <recommendedName>
        <fullName evidence="1">VOC domain-containing protein</fullName>
    </recommendedName>
</protein>
<dbReference type="InterPro" id="IPR037523">
    <property type="entry name" value="VOC_core"/>
</dbReference>
<dbReference type="SUPFAM" id="SSF47336">
    <property type="entry name" value="ACP-like"/>
    <property type="match status" value="1"/>
</dbReference>
<dbReference type="RefSeq" id="WP_085817720.1">
    <property type="nucleotide sequence ID" value="NZ_FWFU01000002.1"/>
</dbReference>
<dbReference type="Proteomes" id="UP000193207">
    <property type="component" value="Unassembled WGS sequence"/>
</dbReference>
<organism evidence="2 3">
    <name type="scientific">Roseovarius halotolerans</name>
    <dbReference type="NCBI Taxonomy" id="505353"/>
    <lineage>
        <taxon>Bacteria</taxon>
        <taxon>Pseudomonadati</taxon>
        <taxon>Pseudomonadota</taxon>
        <taxon>Alphaproteobacteria</taxon>
        <taxon>Rhodobacterales</taxon>
        <taxon>Roseobacteraceae</taxon>
        <taxon>Roseovarius</taxon>
    </lineage>
</organism>
<dbReference type="SUPFAM" id="SSF54593">
    <property type="entry name" value="Glyoxalase/Bleomycin resistance protein/Dihydroxybiphenyl dioxygenase"/>
    <property type="match status" value="1"/>
</dbReference>
<proteinExistence type="predicted"/>
<dbReference type="Pfam" id="PF13669">
    <property type="entry name" value="Glyoxalase_4"/>
    <property type="match status" value="1"/>
</dbReference>
<dbReference type="InterPro" id="IPR036736">
    <property type="entry name" value="ACP-like_sf"/>
</dbReference>
<reference evidence="2 3" key="1">
    <citation type="submission" date="2017-03" db="EMBL/GenBank/DDBJ databases">
        <authorList>
            <person name="Afonso C.L."/>
            <person name="Miller P.J."/>
            <person name="Scott M.A."/>
            <person name="Spackman E."/>
            <person name="Goraichik I."/>
            <person name="Dimitrov K.M."/>
            <person name="Suarez D.L."/>
            <person name="Swayne D.E."/>
        </authorList>
    </citation>
    <scope>NUCLEOTIDE SEQUENCE [LARGE SCALE GENOMIC DNA]</scope>
    <source>
        <strain evidence="2 3">CECT 8110</strain>
    </source>
</reference>
<accession>A0A1X6Z4Z0</accession>
<keyword evidence="3" id="KW-1185">Reference proteome</keyword>
<dbReference type="PROSITE" id="PS51819">
    <property type="entry name" value="VOC"/>
    <property type="match status" value="1"/>
</dbReference>